<dbReference type="AlphaFoldDB" id="A0A2V0PL99"/>
<dbReference type="GO" id="GO:0008312">
    <property type="term" value="F:7S RNA binding"/>
    <property type="evidence" value="ECO:0007669"/>
    <property type="project" value="InterPro"/>
</dbReference>
<dbReference type="Proteomes" id="UP000247498">
    <property type="component" value="Unassembled WGS sequence"/>
</dbReference>
<keyword evidence="2" id="KW-1185">Reference proteome</keyword>
<dbReference type="Pfam" id="PF16969">
    <property type="entry name" value="SRP68"/>
    <property type="match status" value="1"/>
</dbReference>
<dbReference type="STRING" id="307507.A0A2V0PL99"/>
<name>A0A2V0PL99_9CHLO</name>
<accession>A0A2V0PL99</accession>
<protein>
    <submittedName>
        <fullName evidence="1">Signal recognition particle subunit</fullName>
    </submittedName>
</protein>
<dbReference type="GO" id="GO:0006614">
    <property type="term" value="P:SRP-dependent cotranslational protein targeting to membrane"/>
    <property type="evidence" value="ECO:0007669"/>
    <property type="project" value="InterPro"/>
</dbReference>
<dbReference type="InterPro" id="IPR026258">
    <property type="entry name" value="SRP68"/>
</dbReference>
<dbReference type="GO" id="GO:0030942">
    <property type="term" value="F:endoplasmic reticulum signal peptide binding"/>
    <property type="evidence" value="ECO:0007669"/>
    <property type="project" value="InterPro"/>
</dbReference>
<proteinExistence type="predicted"/>
<evidence type="ECO:0000313" key="2">
    <source>
        <dbReference type="Proteomes" id="UP000247498"/>
    </source>
</evidence>
<organism evidence="1 2">
    <name type="scientific">Raphidocelis subcapitata</name>
    <dbReference type="NCBI Taxonomy" id="307507"/>
    <lineage>
        <taxon>Eukaryota</taxon>
        <taxon>Viridiplantae</taxon>
        <taxon>Chlorophyta</taxon>
        <taxon>core chlorophytes</taxon>
        <taxon>Chlorophyceae</taxon>
        <taxon>CS clade</taxon>
        <taxon>Sphaeropleales</taxon>
        <taxon>Selenastraceae</taxon>
        <taxon>Raphidocelis</taxon>
    </lineage>
</organism>
<dbReference type="GO" id="GO:0005047">
    <property type="term" value="F:signal recognition particle binding"/>
    <property type="evidence" value="ECO:0007669"/>
    <property type="project" value="InterPro"/>
</dbReference>
<sequence>MAEEVEPSVRFCEYQLKRSGGAAPEAPDLAALGGDAEGEGGARGLLASKLAALQAEAQVQQSASTSSFEWRGQSHPVRHERVRVALHSARELEAALDAGAGGMEVDAPAAADEEDQQPGGGVEGRLAAFDKAVNALGAARAAVRALAKANAGGEGGGEGALDELSALEKALSGALLERTLQRGEEQVAHAEARFEAANARAATGKRGAARQERGAKPEDLLRMHEALMHHSEELGELASALGGRAGEALSDVAAARGAGYAAGRCYYVGHTYLAGGRAREAAALFGRCAEGRVPEATEKLGDLPKGETAARAALPRLAALTAKARAWQLVAAAEAAAEAAAAGEEARKGVAGLGLEQQAAASAGGRFLSEALDAWDSFGGTHSGRGARIAPAPYPLQPVAARPIMLDTAAAGVEYPSLAHRTRGKAAAEGGAAPSTFARLFGWGATS</sequence>
<comment type="caution">
    <text evidence="1">The sequence shown here is derived from an EMBL/GenBank/DDBJ whole genome shotgun (WGS) entry which is preliminary data.</text>
</comment>
<evidence type="ECO:0000313" key="1">
    <source>
        <dbReference type="EMBL" id="GBF97795.1"/>
    </source>
</evidence>
<dbReference type="InParanoid" id="A0A2V0PL99"/>
<dbReference type="FunCoup" id="A0A2V0PL99">
    <property type="interactions" value="2486"/>
</dbReference>
<dbReference type="EMBL" id="BDRX01000107">
    <property type="protein sequence ID" value="GBF97795.1"/>
    <property type="molecule type" value="Genomic_DNA"/>
</dbReference>
<dbReference type="PANTHER" id="PTHR12860">
    <property type="entry name" value="SIGNAL RECOGNITION PARTICLE 68 KDA PROTEIN"/>
    <property type="match status" value="1"/>
</dbReference>
<gene>
    <name evidence="1" type="ORF">Rsub_10220</name>
</gene>
<dbReference type="GO" id="GO:0005786">
    <property type="term" value="C:signal recognition particle, endoplasmic reticulum targeting"/>
    <property type="evidence" value="ECO:0007669"/>
    <property type="project" value="InterPro"/>
</dbReference>
<dbReference type="PANTHER" id="PTHR12860:SF0">
    <property type="entry name" value="SIGNAL RECOGNITION PARTICLE SUBUNIT SRP68"/>
    <property type="match status" value="1"/>
</dbReference>
<reference evidence="1 2" key="1">
    <citation type="journal article" date="2018" name="Sci. Rep.">
        <title>Raphidocelis subcapitata (=Pseudokirchneriella subcapitata) provides an insight into genome evolution and environmental adaptations in the Sphaeropleales.</title>
        <authorList>
            <person name="Suzuki S."/>
            <person name="Yamaguchi H."/>
            <person name="Nakajima N."/>
            <person name="Kawachi M."/>
        </authorList>
    </citation>
    <scope>NUCLEOTIDE SEQUENCE [LARGE SCALE GENOMIC DNA]</scope>
    <source>
        <strain evidence="1 2">NIES-35</strain>
    </source>
</reference>